<dbReference type="EMBL" id="JAHWGI010001250">
    <property type="protein sequence ID" value="KAK3926329.1"/>
    <property type="molecule type" value="Genomic_DNA"/>
</dbReference>
<accession>A0AAE1LPN7</accession>
<keyword evidence="3" id="KW-1185">Reference proteome</keyword>
<evidence type="ECO:0000256" key="1">
    <source>
        <dbReference type="SAM" id="MobiDB-lite"/>
    </source>
</evidence>
<protein>
    <submittedName>
        <fullName evidence="2">BRCA1-associated RING domain protein 1</fullName>
    </submittedName>
</protein>
<gene>
    <name evidence="2" type="ORF">KUF71_014576</name>
</gene>
<reference evidence="2" key="1">
    <citation type="submission" date="2021-07" db="EMBL/GenBank/DDBJ databases">
        <authorList>
            <person name="Catto M.A."/>
            <person name="Jacobson A."/>
            <person name="Kennedy G."/>
            <person name="Labadie P."/>
            <person name="Hunt B.G."/>
            <person name="Srinivasan R."/>
        </authorList>
    </citation>
    <scope>NUCLEOTIDE SEQUENCE</scope>
    <source>
        <strain evidence="2">PL_HMW_Pooled</strain>
        <tissue evidence="2">Head</tissue>
    </source>
</reference>
<comment type="caution">
    <text evidence="2">The sequence shown here is derived from an EMBL/GenBank/DDBJ whole genome shotgun (WGS) entry which is preliminary data.</text>
</comment>
<evidence type="ECO:0000313" key="3">
    <source>
        <dbReference type="Proteomes" id="UP001219518"/>
    </source>
</evidence>
<feature type="compositionally biased region" description="Polar residues" evidence="1">
    <location>
        <begin position="33"/>
        <end position="50"/>
    </location>
</feature>
<dbReference type="AlphaFoldDB" id="A0AAE1LPN7"/>
<sequence length="322" mass="36443">MERKRRRSSEEGEDRWEENLGRPSTPIPEDVSMVTQQPDVERTPSSTASFGTERPASPTFFLDCVERPLTPTTPTVSSTSMETTPTVLFPLASSRPPSPAPSDPPVDDSSWNKEPELFLPEEASWDEFYEAELLSLDESYLVEEGEKYIYEGAPLTLHESLVSILTLAMTFALSGQCIQSLLKLIYLHCSKVNNIFKKSLHLFKIYFSDIRGTIDYQYFCSGCLEECPDKKCKICQPGTALCYLIKMPLIPQLQAMLNREGFYSKLEDVQKRISAGFSDIFDGFVYKHHVKLGLLGLRNQLSFMWYTDGAAVFSPPFCFEKA</sequence>
<feature type="region of interest" description="Disordered" evidence="1">
    <location>
        <begin position="1"/>
        <end position="113"/>
    </location>
</feature>
<proteinExistence type="predicted"/>
<organism evidence="2 3">
    <name type="scientific">Frankliniella fusca</name>
    <dbReference type="NCBI Taxonomy" id="407009"/>
    <lineage>
        <taxon>Eukaryota</taxon>
        <taxon>Metazoa</taxon>
        <taxon>Ecdysozoa</taxon>
        <taxon>Arthropoda</taxon>
        <taxon>Hexapoda</taxon>
        <taxon>Insecta</taxon>
        <taxon>Pterygota</taxon>
        <taxon>Neoptera</taxon>
        <taxon>Paraneoptera</taxon>
        <taxon>Thysanoptera</taxon>
        <taxon>Terebrantia</taxon>
        <taxon>Thripoidea</taxon>
        <taxon>Thripidae</taxon>
        <taxon>Frankliniella</taxon>
    </lineage>
</organism>
<dbReference type="Proteomes" id="UP001219518">
    <property type="component" value="Unassembled WGS sequence"/>
</dbReference>
<evidence type="ECO:0000313" key="2">
    <source>
        <dbReference type="EMBL" id="KAK3926329.1"/>
    </source>
</evidence>
<name>A0AAE1LPN7_9NEOP</name>
<feature type="compositionally biased region" description="Low complexity" evidence="1">
    <location>
        <begin position="70"/>
        <end position="86"/>
    </location>
</feature>
<reference evidence="2" key="2">
    <citation type="journal article" date="2023" name="BMC Genomics">
        <title>Pest status, molecular evolution, and epigenetic factors derived from the genome assembly of Frankliniella fusca, a thysanopteran phytovirus vector.</title>
        <authorList>
            <person name="Catto M.A."/>
            <person name="Labadie P.E."/>
            <person name="Jacobson A.L."/>
            <person name="Kennedy G.G."/>
            <person name="Srinivasan R."/>
            <person name="Hunt B.G."/>
        </authorList>
    </citation>
    <scope>NUCLEOTIDE SEQUENCE</scope>
    <source>
        <strain evidence="2">PL_HMW_Pooled</strain>
    </source>
</reference>